<evidence type="ECO:0000313" key="3">
    <source>
        <dbReference type="Proteomes" id="UP000193334"/>
    </source>
</evidence>
<gene>
    <name evidence="2" type="ORF">STSP1_01026</name>
</gene>
<keyword evidence="1" id="KW-0472">Membrane</keyword>
<protein>
    <recommendedName>
        <fullName evidence="4">TM2 domain-containing protein</fullName>
    </recommendedName>
</protein>
<keyword evidence="1" id="KW-1133">Transmembrane helix</keyword>
<dbReference type="RefSeq" id="WP_085755327.1">
    <property type="nucleotide sequence ID" value="NZ_CP021023.1"/>
</dbReference>
<evidence type="ECO:0008006" key="4">
    <source>
        <dbReference type="Google" id="ProtNLM"/>
    </source>
</evidence>
<evidence type="ECO:0000313" key="2">
    <source>
        <dbReference type="EMBL" id="ARN56639.1"/>
    </source>
</evidence>
<reference evidence="3" key="1">
    <citation type="submission" date="2017-04" db="EMBL/GenBank/DDBJ databases">
        <title>Comparative genomics and description of representatives of a novel lineage of planctomycetes thriving in anoxic sediments.</title>
        <authorList>
            <person name="Spring S."/>
            <person name="Bunk B."/>
            <person name="Sproer C."/>
        </authorList>
    </citation>
    <scope>NUCLEOTIDE SEQUENCE [LARGE SCALE GENOMIC DNA]</scope>
    <source>
        <strain evidence="3">ST-PulAB-D4</strain>
    </source>
</reference>
<organism evidence="2 3">
    <name type="scientific">Sedimentisphaera salicampi</name>
    <dbReference type="NCBI Taxonomy" id="1941349"/>
    <lineage>
        <taxon>Bacteria</taxon>
        <taxon>Pseudomonadati</taxon>
        <taxon>Planctomycetota</taxon>
        <taxon>Phycisphaerae</taxon>
        <taxon>Sedimentisphaerales</taxon>
        <taxon>Sedimentisphaeraceae</taxon>
        <taxon>Sedimentisphaera</taxon>
    </lineage>
</organism>
<sequence>MWILKQEEVLQRDKTLRKRVGELSSDKRFEFYKRANSKIKDPDTYAVLNYIIIAGLHHFYLGKWMLGLLNIAISTAGIIMFVLGEQILGTLFVAGILTFELHQLFRSQIIVKHYNNKIKEQIYSSITGREPY</sequence>
<dbReference type="EMBL" id="CP021023">
    <property type="protein sequence ID" value="ARN56639.1"/>
    <property type="molecule type" value="Genomic_DNA"/>
</dbReference>
<accession>A0A1W6LLI4</accession>
<dbReference type="STRING" id="1941349.STSP1_01026"/>
<keyword evidence="1" id="KW-0812">Transmembrane</keyword>
<proteinExistence type="predicted"/>
<feature type="transmembrane region" description="Helical" evidence="1">
    <location>
        <begin position="67"/>
        <end position="99"/>
    </location>
</feature>
<dbReference type="AlphaFoldDB" id="A0A1W6LLI4"/>
<dbReference type="Proteomes" id="UP000193334">
    <property type="component" value="Chromosome"/>
</dbReference>
<keyword evidence="3" id="KW-1185">Reference proteome</keyword>
<name>A0A1W6LLI4_9BACT</name>
<feature type="transmembrane region" description="Helical" evidence="1">
    <location>
        <begin position="44"/>
        <end position="61"/>
    </location>
</feature>
<evidence type="ECO:0000256" key="1">
    <source>
        <dbReference type="SAM" id="Phobius"/>
    </source>
</evidence>
<dbReference type="KEGG" id="pbp:STSP1_01026"/>